<dbReference type="AlphaFoldDB" id="A0A148KNV2"/>
<evidence type="ECO:0000313" key="3">
    <source>
        <dbReference type="Proteomes" id="UP000070299"/>
    </source>
</evidence>
<dbReference type="InterPro" id="IPR016181">
    <property type="entry name" value="Acyl_CoA_acyltransferase"/>
</dbReference>
<dbReference type="PANTHER" id="PTHR43415">
    <property type="entry name" value="SPERMIDINE N(1)-ACETYLTRANSFERASE"/>
    <property type="match status" value="1"/>
</dbReference>
<dbReference type="Pfam" id="PF13302">
    <property type="entry name" value="Acetyltransf_3"/>
    <property type="match status" value="1"/>
</dbReference>
<dbReference type="Proteomes" id="UP000070299">
    <property type="component" value="Unassembled WGS sequence"/>
</dbReference>
<dbReference type="EMBL" id="LSNE01000009">
    <property type="protein sequence ID" value="KXI27908.1"/>
    <property type="molecule type" value="Genomic_DNA"/>
</dbReference>
<accession>A0A148KNV2</accession>
<dbReference type="InterPro" id="IPR000182">
    <property type="entry name" value="GNAT_dom"/>
</dbReference>
<dbReference type="PROSITE" id="PS51186">
    <property type="entry name" value="GNAT"/>
    <property type="match status" value="1"/>
</dbReference>
<protein>
    <recommendedName>
        <fullName evidence="1">N-acetyltransferase domain-containing protein</fullName>
    </recommendedName>
</protein>
<reference evidence="3" key="1">
    <citation type="submission" date="2016-02" db="EMBL/GenBank/DDBJ databases">
        <authorList>
            <person name="Schultz-Johansen M."/>
            <person name="Glaring M.A."/>
            <person name="Bech P.K."/>
            <person name="Stougaard P."/>
        </authorList>
    </citation>
    <scope>NUCLEOTIDE SEQUENCE [LARGE SCALE GENOMIC DNA]</scope>
    <source>
        <strain evidence="3">S66</strain>
    </source>
</reference>
<dbReference type="SUPFAM" id="SSF55729">
    <property type="entry name" value="Acyl-CoA N-acyltransferases (Nat)"/>
    <property type="match status" value="1"/>
</dbReference>
<organism evidence="2 3">
    <name type="scientific">Paraglaciecola hydrolytica</name>
    <dbReference type="NCBI Taxonomy" id="1799789"/>
    <lineage>
        <taxon>Bacteria</taxon>
        <taxon>Pseudomonadati</taxon>
        <taxon>Pseudomonadota</taxon>
        <taxon>Gammaproteobacteria</taxon>
        <taxon>Alteromonadales</taxon>
        <taxon>Alteromonadaceae</taxon>
        <taxon>Paraglaciecola</taxon>
    </lineage>
</organism>
<dbReference type="GO" id="GO:0016747">
    <property type="term" value="F:acyltransferase activity, transferring groups other than amino-acyl groups"/>
    <property type="evidence" value="ECO:0007669"/>
    <property type="project" value="InterPro"/>
</dbReference>
<dbReference type="OrthoDB" id="5358891at2"/>
<name>A0A148KNV2_9ALTE</name>
<dbReference type="Gene3D" id="3.40.630.30">
    <property type="match status" value="1"/>
</dbReference>
<sequence length="188" mass="21636">MPNKLLTQLQGYQVRLDAVTQDDLEMIRQWRNDPSVAQFMLSQESISTEQQQAWFKKISRDFSQQHFVIFYKNEAIGVANIKAYYQGETLDNARVIEPGLYIADNRYRNNILAFAPTLVLNDYCFEVLGVQALLAVVKADNLAALNYNTKLGYQIEKQAELVEIRLNQADYQHHTHGLKALLNRPARS</sequence>
<evidence type="ECO:0000259" key="1">
    <source>
        <dbReference type="PROSITE" id="PS51186"/>
    </source>
</evidence>
<feature type="domain" description="N-acetyltransferase" evidence="1">
    <location>
        <begin position="14"/>
        <end position="185"/>
    </location>
</feature>
<dbReference type="PANTHER" id="PTHR43415:SF3">
    <property type="entry name" value="GNAT-FAMILY ACETYLTRANSFERASE"/>
    <property type="match status" value="1"/>
</dbReference>
<comment type="caution">
    <text evidence="2">The sequence shown here is derived from an EMBL/GenBank/DDBJ whole genome shotgun (WGS) entry which is preliminary data.</text>
</comment>
<dbReference type="STRING" id="1799789.AX660_20590"/>
<proteinExistence type="predicted"/>
<keyword evidence="3" id="KW-1185">Reference proteome</keyword>
<gene>
    <name evidence="2" type="ORF">AX660_20590</name>
</gene>
<dbReference type="RefSeq" id="WP_068379681.1">
    <property type="nucleotide sequence ID" value="NZ_LSNE01000009.1"/>
</dbReference>
<evidence type="ECO:0000313" key="2">
    <source>
        <dbReference type="EMBL" id="KXI27908.1"/>
    </source>
</evidence>